<evidence type="ECO:0000256" key="1">
    <source>
        <dbReference type="ARBA" id="ARBA00022723"/>
    </source>
</evidence>
<proteinExistence type="predicted"/>
<evidence type="ECO:0000259" key="8">
    <source>
        <dbReference type="PROSITE" id="PS50865"/>
    </source>
</evidence>
<feature type="repeat" description="ANK" evidence="6">
    <location>
        <begin position="4"/>
        <end position="36"/>
    </location>
</feature>
<dbReference type="InterPro" id="IPR002110">
    <property type="entry name" value="Ankyrin_rpt"/>
</dbReference>
<dbReference type="Gene3D" id="6.10.140.2220">
    <property type="match status" value="1"/>
</dbReference>
<dbReference type="PROSITE" id="PS50088">
    <property type="entry name" value="ANK_REPEAT"/>
    <property type="match status" value="4"/>
</dbReference>
<dbReference type="PROSITE" id="PS50865">
    <property type="entry name" value="ZF_MYND_2"/>
    <property type="match status" value="1"/>
</dbReference>
<feature type="repeat" description="ANK" evidence="6">
    <location>
        <begin position="103"/>
        <end position="135"/>
    </location>
</feature>
<evidence type="ECO:0000313" key="10">
    <source>
        <dbReference type="RefSeq" id="XP_019646157.1"/>
    </source>
</evidence>
<dbReference type="GeneID" id="109486705"/>
<dbReference type="PROSITE" id="PS50297">
    <property type="entry name" value="ANK_REP_REGION"/>
    <property type="match status" value="2"/>
</dbReference>
<gene>
    <name evidence="10" type="primary">LOC109486705</name>
</gene>
<dbReference type="SMART" id="SM00248">
    <property type="entry name" value="ANK"/>
    <property type="match status" value="4"/>
</dbReference>
<keyword evidence="2" id="KW-0677">Repeat</keyword>
<dbReference type="Gene3D" id="1.25.40.20">
    <property type="entry name" value="Ankyrin repeat-containing domain"/>
    <property type="match status" value="2"/>
</dbReference>
<dbReference type="AlphaFoldDB" id="A0A6P5ASU0"/>
<dbReference type="InterPro" id="IPR002893">
    <property type="entry name" value="Znf_MYND"/>
</dbReference>
<dbReference type="RefSeq" id="XP_019646157.1">
    <property type="nucleotide sequence ID" value="XM_019790598.1"/>
</dbReference>
<evidence type="ECO:0000256" key="3">
    <source>
        <dbReference type="ARBA" id="ARBA00022771"/>
    </source>
</evidence>
<dbReference type="OrthoDB" id="71307at2759"/>
<keyword evidence="1" id="KW-0479">Metal-binding</keyword>
<sequence length="249" mass="27472">MAEDANEALLYAARNGCLQGVKDALKAGADIDYEDDEITALLHASINGDVDIARLLLRQGASVSKRTKQISCGPLHAAAGNGHTEVVKLLVHHGATLAVRDAYQRTPLMVAIMYKQVDTGRQLIELGARVDLTDDQGVAAKRYCEFYMKGEDLDCARKEMLGLIEEALKTKLLRCCNPTCGKPGYRSTLKLCAQCKLTRYCSRDCQKQHWTVGHKKSCGHDAYTGNGPDPLYLKLTRLRIAYQNSLQQT</sequence>
<evidence type="ECO:0000256" key="7">
    <source>
        <dbReference type="PROSITE-ProRule" id="PRU00134"/>
    </source>
</evidence>
<dbReference type="SUPFAM" id="SSF144232">
    <property type="entry name" value="HIT/MYND zinc finger-like"/>
    <property type="match status" value="1"/>
</dbReference>
<keyword evidence="3 7" id="KW-0863">Zinc-finger</keyword>
<keyword evidence="4" id="KW-0862">Zinc</keyword>
<feature type="repeat" description="ANK" evidence="6">
    <location>
        <begin position="74"/>
        <end position="102"/>
    </location>
</feature>
<feature type="repeat" description="ANK" evidence="6">
    <location>
        <begin position="36"/>
        <end position="68"/>
    </location>
</feature>
<dbReference type="GO" id="GO:0008270">
    <property type="term" value="F:zinc ion binding"/>
    <property type="evidence" value="ECO:0007669"/>
    <property type="project" value="UniProtKB-KW"/>
</dbReference>
<dbReference type="Pfam" id="PF12796">
    <property type="entry name" value="Ank_2"/>
    <property type="match status" value="2"/>
</dbReference>
<name>A0A6P5ASU0_BRABE</name>
<evidence type="ECO:0000256" key="6">
    <source>
        <dbReference type="PROSITE-ProRule" id="PRU00023"/>
    </source>
</evidence>
<protein>
    <submittedName>
        <fullName evidence="10">Kinase D-interacting substrate of 220 kDa-like</fullName>
    </submittedName>
</protein>
<evidence type="ECO:0000256" key="4">
    <source>
        <dbReference type="ARBA" id="ARBA00022833"/>
    </source>
</evidence>
<keyword evidence="5 6" id="KW-0040">ANK repeat</keyword>
<dbReference type="PANTHER" id="PTHR24171">
    <property type="entry name" value="ANKYRIN REPEAT DOMAIN-CONTAINING PROTEIN 39-RELATED"/>
    <property type="match status" value="1"/>
</dbReference>
<dbReference type="Pfam" id="PF01753">
    <property type="entry name" value="zf-MYND"/>
    <property type="match status" value="1"/>
</dbReference>
<evidence type="ECO:0000256" key="5">
    <source>
        <dbReference type="ARBA" id="ARBA00023043"/>
    </source>
</evidence>
<evidence type="ECO:0000313" key="9">
    <source>
        <dbReference type="Proteomes" id="UP000515135"/>
    </source>
</evidence>
<accession>A0A6P5ASU0</accession>
<feature type="domain" description="MYND-type" evidence="8">
    <location>
        <begin position="177"/>
        <end position="218"/>
    </location>
</feature>
<dbReference type="InterPro" id="IPR036770">
    <property type="entry name" value="Ankyrin_rpt-contain_sf"/>
</dbReference>
<keyword evidence="9" id="KW-1185">Reference proteome</keyword>
<dbReference type="Proteomes" id="UP000515135">
    <property type="component" value="Unplaced"/>
</dbReference>
<evidence type="ECO:0000256" key="2">
    <source>
        <dbReference type="ARBA" id="ARBA00022737"/>
    </source>
</evidence>
<organism evidence="9 10">
    <name type="scientific">Branchiostoma belcheri</name>
    <name type="common">Amphioxus</name>
    <dbReference type="NCBI Taxonomy" id="7741"/>
    <lineage>
        <taxon>Eukaryota</taxon>
        <taxon>Metazoa</taxon>
        <taxon>Chordata</taxon>
        <taxon>Cephalochordata</taxon>
        <taxon>Leptocardii</taxon>
        <taxon>Amphioxiformes</taxon>
        <taxon>Branchiostomatidae</taxon>
        <taxon>Branchiostoma</taxon>
    </lineage>
</organism>
<dbReference type="KEGG" id="bbel:109486705"/>
<dbReference type="SUPFAM" id="SSF48403">
    <property type="entry name" value="Ankyrin repeat"/>
    <property type="match status" value="1"/>
</dbReference>
<reference evidence="10" key="1">
    <citation type="submission" date="2025-08" db="UniProtKB">
        <authorList>
            <consortium name="RefSeq"/>
        </authorList>
    </citation>
    <scope>IDENTIFICATION</scope>
    <source>
        <tissue evidence="10">Gonad</tissue>
    </source>
</reference>